<dbReference type="Proteomes" id="UP001589647">
    <property type="component" value="Unassembled WGS sequence"/>
</dbReference>
<dbReference type="RefSeq" id="WP_189653808.1">
    <property type="nucleotide sequence ID" value="NZ_BMRC01000049.1"/>
</dbReference>
<evidence type="ECO:0000313" key="2">
    <source>
        <dbReference type="EMBL" id="MFB9204660.1"/>
    </source>
</evidence>
<evidence type="ECO:0008006" key="4">
    <source>
        <dbReference type="Google" id="ProtNLM"/>
    </source>
</evidence>
<protein>
    <recommendedName>
        <fullName evidence="4">Secreted protein</fullName>
    </recommendedName>
</protein>
<accession>A0ABV5IJF0</accession>
<evidence type="ECO:0000256" key="1">
    <source>
        <dbReference type="SAM" id="SignalP"/>
    </source>
</evidence>
<sequence>MYARGALATTAVIVAGALTLLGRPAQAGPNPHHQAAADGPCRAEQTHRVGGTVIKYEQFGARSVCPAGTYQHWHQVHIRCGIEPERPGPMVGGTSVSEEWCPKNTLLQDYWVTQGPQEG</sequence>
<keyword evidence="3" id="KW-1185">Reference proteome</keyword>
<evidence type="ECO:0000313" key="3">
    <source>
        <dbReference type="Proteomes" id="UP001589647"/>
    </source>
</evidence>
<comment type="caution">
    <text evidence="2">The sequence shown here is derived from an EMBL/GenBank/DDBJ whole genome shotgun (WGS) entry which is preliminary data.</text>
</comment>
<organism evidence="2 3">
    <name type="scientific">Nonomuraea spiralis</name>
    <dbReference type="NCBI Taxonomy" id="46182"/>
    <lineage>
        <taxon>Bacteria</taxon>
        <taxon>Bacillati</taxon>
        <taxon>Actinomycetota</taxon>
        <taxon>Actinomycetes</taxon>
        <taxon>Streptosporangiales</taxon>
        <taxon>Streptosporangiaceae</taxon>
        <taxon>Nonomuraea</taxon>
    </lineage>
</organism>
<proteinExistence type="predicted"/>
<feature type="signal peptide" evidence="1">
    <location>
        <begin position="1"/>
        <end position="27"/>
    </location>
</feature>
<reference evidence="2 3" key="1">
    <citation type="submission" date="2024-09" db="EMBL/GenBank/DDBJ databases">
        <authorList>
            <person name="Sun Q."/>
            <person name="Mori K."/>
        </authorList>
    </citation>
    <scope>NUCLEOTIDE SEQUENCE [LARGE SCALE GENOMIC DNA]</scope>
    <source>
        <strain evidence="2 3">CCM 3426</strain>
    </source>
</reference>
<name>A0ABV5IJF0_9ACTN</name>
<gene>
    <name evidence="2" type="ORF">ACFFV7_25940</name>
</gene>
<keyword evidence="1" id="KW-0732">Signal</keyword>
<dbReference type="EMBL" id="JBHMEI010000019">
    <property type="protein sequence ID" value="MFB9204660.1"/>
    <property type="molecule type" value="Genomic_DNA"/>
</dbReference>
<feature type="chain" id="PRO_5045179372" description="Secreted protein" evidence="1">
    <location>
        <begin position="28"/>
        <end position="119"/>
    </location>
</feature>